<keyword evidence="4" id="KW-1185">Reference proteome</keyword>
<dbReference type="SUPFAM" id="SSF56801">
    <property type="entry name" value="Acetyl-CoA synthetase-like"/>
    <property type="match status" value="1"/>
</dbReference>
<dbReference type="PROSITE" id="PS00455">
    <property type="entry name" value="AMP_BINDING"/>
    <property type="match status" value="1"/>
</dbReference>
<feature type="domain" description="AMP-binding enzyme C-terminal" evidence="2">
    <location>
        <begin position="454"/>
        <end position="530"/>
    </location>
</feature>
<organism evidence="3 4">
    <name type="scientific">Parasphingopyxis lamellibrachiae</name>
    <dbReference type="NCBI Taxonomy" id="680125"/>
    <lineage>
        <taxon>Bacteria</taxon>
        <taxon>Pseudomonadati</taxon>
        <taxon>Pseudomonadota</taxon>
        <taxon>Alphaproteobacteria</taxon>
        <taxon>Sphingomonadales</taxon>
        <taxon>Sphingomonadaceae</taxon>
        <taxon>Parasphingopyxis</taxon>
    </lineage>
</organism>
<comment type="caution">
    <text evidence="3">The sequence shown here is derived from an EMBL/GenBank/DDBJ whole genome shotgun (WGS) entry which is preliminary data.</text>
</comment>
<dbReference type="EMBL" id="QRDP01000004">
    <property type="protein sequence ID" value="RED16426.1"/>
    <property type="molecule type" value="Genomic_DNA"/>
</dbReference>
<protein>
    <submittedName>
        <fullName evidence="3">Acyl-CoA synthetase (AMP-forming)/AMP-acid ligase II</fullName>
    </submittedName>
</protein>
<dbReference type="RefSeq" id="WP_116237213.1">
    <property type="nucleotide sequence ID" value="NZ_QRDP01000004.1"/>
</dbReference>
<dbReference type="Gene3D" id="3.40.50.12780">
    <property type="entry name" value="N-terminal domain of ligase-like"/>
    <property type="match status" value="1"/>
</dbReference>
<dbReference type="InterPro" id="IPR025110">
    <property type="entry name" value="AMP-bd_C"/>
</dbReference>
<reference evidence="3 4" key="1">
    <citation type="submission" date="2018-07" db="EMBL/GenBank/DDBJ databases">
        <title>Genomic Encyclopedia of Type Strains, Phase IV (KMG-IV): sequencing the most valuable type-strain genomes for metagenomic binning, comparative biology and taxonomic classification.</title>
        <authorList>
            <person name="Goeker M."/>
        </authorList>
    </citation>
    <scope>NUCLEOTIDE SEQUENCE [LARGE SCALE GENOMIC DNA]</scope>
    <source>
        <strain evidence="3 4">DSM 26725</strain>
    </source>
</reference>
<dbReference type="AlphaFoldDB" id="A0A3D9FH65"/>
<accession>A0A3D9FH65</accession>
<evidence type="ECO:0000259" key="1">
    <source>
        <dbReference type="Pfam" id="PF00501"/>
    </source>
</evidence>
<proteinExistence type="predicted"/>
<dbReference type="InterPro" id="IPR045851">
    <property type="entry name" value="AMP-bd_C_sf"/>
</dbReference>
<dbReference type="OrthoDB" id="7415522at2"/>
<dbReference type="PANTHER" id="PTHR43767:SF1">
    <property type="entry name" value="NONRIBOSOMAL PEPTIDE SYNTHASE PES1 (EUROFUNG)-RELATED"/>
    <property type="match status" value="1"/>
</dbReference>
<evidence type="ECO:0000313" key="3">
    <source>
        <dbReference type="EMBL" id="RED16426.1"/>
    </source>
</evidence>
<dbReference type="GO" id="GO:0016878">
    <property type="term" value="F:acid-thiol ligase activity"/>
    <property type="evidence" value="ECO:0007669"/>
    <property type="project" value="UniProtKB-ARBA"/>
</dbReference>
<evidence type="ECO:0000313" key="4">
    <source>
        <dbReference type="Proteomes" id="UP000256310"/>
    </source>
</evidence>
<name>A0A3D9FH65_9SPHN</name>
<feature type="domain" description="AMP-dependent synthetase/ligase" evidence="1">
    <location>
        <begin position="17"/>
        <end position="395"/>
    </location>
</feature>
<dbReference type="Gene3D" id="3.30.300.30">
    <property type="match status" value="1"/>
</dbReference>
<dbReference type="NCBIfam" id="NF005863">
    <property type="entry name" value="PRK07798.1"/>
    <property type="match status" value="1"/>
</dbReference>
<dbReference type="PANTHER" id="PTHR43767">
    <property type="entry name" value="LONG-CHAIN-FATTY-ACID--COA LIGASE"/>
    <property type="match status" value="1"/>
</dbReference>
<dbReference type="Pfam" id="PF13193">
    <property type="entry name" value="AMP-binding_C"/>
    <property type="match status" value="1"/>
</dbReference>
<dbReference type="InterPro" id="IPR042099">
    <property type="entry name" value="ANL_N_sf"/>
</dbReference>
<dbReference type="InterPro" id="IPR050237">
    <property type="entry name" value="ATP-dep_AMP-bd_enzyme"/>
</dbReference>
<dbReference type="InterPro" id="IPR000873">
    <property type="entry name" value="AMP-dep_synth/lig_dom"/>
</dbReference>
<gene>
    <name evidence="3" type="ORF">DFR46_1449</name>
</gene>
<sequence length="549" mass="59605">MNDGTNIWNYANIWESIAAAQPLENAVVQGEDTVSWGEFDRQADGLANFLVDQGLEQGASVAVYSPNRAEFLVGYFAAFKAGLTPLNINYRYTSSELAYLIDNADAKAVLFDIAYAKIIEEVRETLGTVTRWIAIGADEDNCPDWAARYEEAVATAPASRPYEAPWGRSNKDLLMIYTGGTTGMPKGVMWRLHDLLAKSEFGAVPMLGVPPLERPEDAGPRAVASPIKSRSLIAPPLMHATGLLTSFAALVSGGTVILLPTGKFSAEEMLDIAARHKATRCTIVGEPFAQPLLAALDAEPGRWDLSSLLLMTSSGAMWTRETKLGLIRHMPQVNLIDSYSSSEALGMGMSVTNAQGETETARFETGETCAVFTEDHRRIEPGSGEKGMLAVGGYCPIGYYKDEEKSAKTFPVIDGERWSMPGDWAMVNEDGTLEILGRGSQCINSGGEKIFPEEVEEALRRHEAVRDVAVTGLPDPRWGERICAVVELMPGAENPGDVSLADWVHGQLADYKTPRSFVYVESVGRAPNGKLDYKAIKQTALEAEEKAIA</sequence>
<dbReference type="Pfam" id="PF00501">
    <property type="entry name" value="AMP-binding"/>
    <property type="match status" value="1"/>
</dbReference>
<dbReference type="InterPro" id="IPR020845">
    <property type="entry name" value="AMP-binding_CS"/>
</dbReference>
<dbReference type="Proteomes" id="UP000256310">
    <property type="component" value="Unassembled WGS sequence"/>
</dbReference>
<keyword evidence="3" id="KW-0436">Ligase</keyword>
<evidence type="ECO:0000259" key="2">
    <source>
        <dbReference type="Pfam" id="PF13193"/>
    </source>
</evidence>